<name>A0A553NYP6_TIGCA</name>
<keyword evidence="6" id="KW-0408">Iron</keyword>
<evidence type="ECO:0000313" key="7">
    <source>
        <dbReference type="EMBL" id="TRY70556.1"/>
    </source>
</evidence>
<dbReference type="PANTHER" id="PTHR11475">
    <property type="entry name" value="OXIDASE/PEROXIDASE"/>
    <property type="match status" value="1"/>
</dbReference>
<evidence type="ECO:0000256" key="5">
    <source>
        <dbReference type="ARBA" id="ARBA00023180"/>
    </source>
</evidence>
<sequence>MLMQFGQILDHDITLTAEMNMCHENEECIEEEMDCCEYINHMERPKSCFPIQIPDDDPFYRVHFPKPTCLDFKRSLPFPCNYSSPSDVREQFNEVTAFLDASHLYDADPEKAWKLRVHTDGLMLESTDGLMPLDKLRPCERSHLHHPQFMSGDIRGNENPGLQSHHTLWLREHNRLARSIKALSPEFSDERIYQEARRLIIAEWQHIVFTEFLPLVLGRKTVDKLELAVDGPSLYKEYLNPNVANVFATAAFRFGHSLIPDKINMRYANHTSHNEQLKDNFFNTYLMRDGNMEDMLNGMCYLNAEVTNNVINDAIRNFLFIMPGKKFGSDLVARNIQRGRDHELGSYNSYRLACGLRALPGTFFSQPPPELTSKMWSKFSSVYHSPYDIEIFPGGMSETYVEGGIIGPTFACIIGGQFRKVKFADRYFFSHVNVDRNIRFCAKELEMIRTRTFRDVLCENTNIAELTLSPFQKESPSNPMISCTNTNRFEPRVDCEAEANEHDHFVPSNDVLNQESNSGEVIILVGGYNGWQILDSVELYSPNGTCQHLIAPLPQPTYGAQVLYVDGTLLVCGGRTPNGNAGTQCWRFLRDNGLGTWEQVPNLATTHPRWLAAGSYAGDKYFVSGGWSSSNTTEYYDPEAAKWIPFVPTPNYRKRHCMITYMDTLVLIGGSASGSKVDYYNLTSQQWHSLADLTSFRSSHSCILVPNTPYVLVFGGLKVTTLYNILTGQSVFGPRSQVSRSLGAVMELNGHIYVLGGDSHANVVERYSFREHQFTTEDTGLKLGRSRFGVAKVPAAFFQHLPNGCKA</sequence>
<evidence type="ECO:0000256" key="4">
    <source>
        <dbReference type="ARBA" id="ARBA00022559"/>
    </source>
</evidence>
<dbReference type="InterPro" id="IPR010255">
    <property type="entry name" value="Haem_peroxidase_sf"/>
</dbReference>
<dbReference type="InterPro" id="IPR006652">
    <property type="entry name" value="Kelch_1"/>
</dbReference>
<keyword evidence="5" id="KW-0325">Glycoprotein</keyword>
<dbReference type="InterPro" id="IPR011043">
    <property type="entry name" value="Gal_Oxase/kelch_b-propeller"/>
</dbReference>
<dbReference type="GO" id="GO:0005576">
    <property type="term" value="C:extracellular region"/>
    <property type="evidence" value="ECO:0007669"/>
    <property type="project" value="UniProtKB-SubCell"/>
</dbReference>
<dbReference type="SUPFAM" id="SSF50965">
    <property type="entry name" value="Galactose oxidase, central domain"/>
    <property type="match status" value="1"/>
</dbReference>
<dbReference type="GO" id="GO:0006979">
    <property type="term" value="P:response to oxidative stress"/>
    <property type="evidence" value="ECO:0007669"/>
    <property type="project" value="InterPro"/>
</dbReference>
<comment type="caution">
    <text evidence="7">The sequence shown here is derived from an EMBL/GenBank/DDBJ whole genome shotgun (WGS) entry which is preliminary data.</text>
</comment>
<dbReference type="SMART" id="SM00612">
    <property type="entry name" value="Kelch"/>
    <property type="match status" value="4"/>
</dbReference>
<dbReference type="EMBL" id="VCGU01000009">
    <property type="protein sequence ID" value="TRY70556.1"/>
    <property type="molecule type" value="Genomic_DNA"/>
</dbReference>
<keyword evidence="4" id="KW-0575">Peroxidase</keyword>
<organism evidence="7 8">
    <name type="scientific">Tigriopus californicus</name>
    <name type="common">Marine copepod</name>
    <dbReference type="NCBI Taxonomy" id="6832"/>
    <lineage>
        <taxon>Eukaryota</taxon>
        <taxon>Metazoa</taxon>
        <taxon>Ecdysozoa</taxon>
        <taxon>Arthropoda</taxon>
        <taxon>Crustacea</taxon>
        <taxon>Multicrustacea</taxon>
        <taxon>Hexanauplia</taxon>
        <taxon>Copepoda</taxon>
        <taxon>Harpacticoida</taxon>
        <taxon>Harpacticidae</taxon>
        <taxon>Tigriopus</taxon>
    </lineage>
</organism>
<dbReference type="PROSITE" id="PS50292">
    <property type="entry name" value="PEROXIDASE_3"/>
    <property type="match status" value="1"/>
</dbReference>
<comment type="subcellular location">
    <subcellularLocation>
        <location evidence="1">Secreted</location>
    </subcellularLocation>
</comment>
<evidence type="ECO:0000256" key="6">
    <source>
        <dbReference type="PIRSR" id="PIRSR619791-2"/>
    </source>
</evidence>
<dbReference type="Pfam" id="PF03098">
    <property type="entry name" value="An_peroxidase"/>
    <property type="match status" value="1"/>
</dbReference>
<reference evidence="7 8" key="1">
    <citation type="journal article" date="2018" name="Nat. Ecol. Evol.">
        <title>Genomic signatures of mitonuclear coevolution across populations of Tigriopus californicus.</title>
        <authorList>
            <person name="Barreto F.S."/>
            <person name="Watson E.T."/>
            <person name="Lima T.G."/>
            <person name="Willett C.S."/>
            <person name="Edmands S."/>
            <person name="Li W."/>
            <person name="Burton R.S."/>
        </authorList>
    </citation>
    <scope>NUCLEOTIDE SEQUENCE [LARGE SCALE GENOMIC DNA]</scope>
    <source>
        <strain evidence="7 8">San Diego</strain>
    </source>
</reference>
<evidence type="ECO:0000256" key="3">
    <source>
        <dbReference type="ARBA" id="ARBA00022525"/>
    </source>
</evidence>
<proteinExistence type="predicted"/>
<evidence type="ECO:0000256" key="1">
    <source>
        <dbReference type="ARBA" id="ARBA00004613"/>
    </source>
</evidence>
<dbReference type="Gene3D" id="2.120.10.80">
    <property type="entry name" value="Kelch-type beta propeller"/>
    <property type="match status" value="2"/>
</dbReference>
<dbReference type="InterPro" id="IPR019791">
    <property type="entry name" value="Haem_peroxidase_animal"/>
</dbReference>
<dbReference type="InterPro" id="IPR015915">
    <property type="entry name" value="Kelch-typ_b-propeller"/>
</dbReference>
<keyword evidence="6" id="KW-0479">Metal-binding</keyword>
<dbReference type="GO" id="GO:0004601">
    <property type="term" value="F:peroxidase activity"/>
    <property type="evidence" value="ECO:0007669"/>
    <property type="project" value="UniProtKB-KW"/>
</dbReference>
<feature type="binding site" description="axial binding residue" evidence="6">
    <location>
        <position position="256"/>
    </location>
    <ligand>
        <name>heme b</name>
        <dbReference type="ChEBI" id="CHEBI:60344"/>
    </ligand>
    <ligandPart>
        <name>Fe</name>
        <dbReference type="ChEBI" id="CHEBI:18248"/>
    </ligandPart>
</feature>
<dbReference type="InterPro" id="IPR037120">
    <property type="entry name" value="Haem_peroxidase_sf_animal"/>
</dbReference>
<dbReference type="GO" id="GO:0020037">
    <property type="term" value="F:heme binding"/>
    <property type="evidence" value="ECO:0007669"/>
    <property type="project" value="InterPro"/>
</dbReference>
<dbReference type="Gene3D" id="1.10.640.10">
    <property type="entry name" value="Haem peroxidase domain superfamily, animal type"/>
    <property type="match status" value="1"/>
</dbReference>
<keyword evidence="2" id="KW-0880">Kelch repeat</keyword>
<dbReference type="Pfam" id="PF01344">
    <property type="entry name" value="Kelch_1"/>
    <property type="match status" value="1"/>
</dbReference>
<accession>A0A553NYP6</accession>
<keyword evidence="6" id="KW-0349">Heme</keyword>
<keyword evidence="8" id="KW-1185">Reference proteome</keyword>
<dbReference type="GO" id="GO:0046872">
    <property type="term" value="F:metal ion binding"/>
    <property type="evidence" value="ECO:0007669"/>
    <property type="project" value="UniProtKB-KW"/>
</dbReference>
<gene>
    <name evidence="7" type="ORF">TCAL_02347</name>
</gene>
<dbReference type="PANTHER" id="PTHR11475:SF4">
    <property type="entry name" value="CHORION PEROXIDASE"/>
    <property type="match status" value="1"/>
</dbReference>
<dbReference type="PRINTS" id="PR00457">
    <property type="entry name" value="ANPEROXIDASE"/>
</dbReference>
<evidence type="ECO:0000256" key="2">
    <source>
        <dbReference type="ARBA" id="ARBA00022441"/>
    </source>
</evidence>
<dbReference type="SUPFAM" id="SSF48113">
    <property type="entry name" value="Heme-dependent peroxidases"/>
    <property type="match status" value="1"/>
</dbReference>
<dbReference type="Proteomes" id="UP000318571">
    <property type="component" value="Chromosome 9"/>
</dbReference>
<keyword evidence="3" id="KW-0964">Secreted</keyword>
<evidence type="ECO:0000313" key="8">
    <source>
        <dbReference type="Proteomes" id="UP000318571"/>
    </source>
</evidence>
<keyword evidence="4" id="KW-0560">Oxidoreductase</keyword>
<dbReference type="AlphaFoldDB" id="A0A553NYP6"/>
<protein>
    <submittedName>
        <fullName evidence="7">Uncharacterized protein</fullName>
    </submittedName>
</protein>